<organism evidence="2 3">
    <name type="scientific">Janthinobacterium lividum</name>
    <dbReference type="NCBI Taxonomy" id="29581"/>
    <lineage>
        <taxon>Bacteria</taxon>
        <taxon>Pseudomonadati</taxon>
        <taxon>Pseudomonadota</taxon>
        <taxon>Betaproteobacteria</taxon>
        <taxon>Burkholderiales</taxon>
        <taxon>Oxalobacteraceae</taxon>
        <taxon>Janthinobacterium</taxon>
    </lineage>
</organism>
<reference evidence="2 3" key="1">
    <citation type="submission" date="2016-10" db="EMBL/GenBank/DDBJ databases">
        <title>Updated version of Genome Assembly of Janthinobacterium lividum ERGS5:01.</title>
        <authorList>
            <person name="Kumar R."/>
            <person name="Acharya V."/>
            <person name="Singh D."/>
        </authorList>
    </citation>
    <scope>NUCLEOTIDE SEQUENCE [LARGE SCALE GENOMIC DNA]</scope>
    <source>
        <strain evidence="2 3">ERGS5:01</strain>
    </source>
</reference>
<comment type="caution">
    <text evidence="2">The sequence shown here is derived from an EMBL/GenBank/DDBJ whole genome shotgun (WGS) entry which is preliminary data.</text>
</comment>
<dbReference type="AlphaFoldDB" id="A0A1E8PJA7"/>
<name>A0A1E8PJA7_9BURK</name>
<evidence type="ECO:0000313" key="3">
    <source>
        <dbReference type="Proteomes" id="UP000092634"/>
    </source>
</evidence>
<gene>
    <name evidence="2" type="ORF">BA896_021905</name>
</gene>
<accession>A0A1E8PJA7</accession>
<sequence length="103" mass="11555">MNYLQTLIFKIRAARINREIDALLRRPYTPSAHLVSQVPAQPSAEDVPDHSKSAWFPLMMVGTAFFAGYVVADDKRLDDLAVRERLACNASLLVRVSTNPRAE</sequence>
<keyword evidence="1" id="KW-0472">Membrane</keyword>
<feature type="transmembrane region" description="Helical" evidence="1">
    <location>
        <begin position="54"/>
        <end position="72"/>
    </location>
</feature>
<evidence type="ECO:0000256" key="1">
    <source>
        <dbReference type="SAM" id="Phobius"/>
    </source>
</evidence>
<dbReference type="EMBL" id="MAQB02000014">
    <property type="protein sequence ID" value="OFJ46411.1"/>
    <property type="molecule type" value="Genomic_DNA"/>
</dbReference>
<dbReference type="Proteomes" id="UP000092634">
    <property type="component" value="Unassembled WGS sequence"/>
</dbReference>
<keyword evidence="1" id="KW-1133">Transmembrane helix</keyword>
<protein>
    <submittedName>
        <fullName evidence="2">Uncharacterized protein</fullName>
    </submittedName>
</protein>
<keyword evidence="1" id="KW-0812">Transmembrane</keyword>
<proteinExistence type="predicted"/>
<evidence type="ECO:0000313" key="2">
    <source>
        <dbReference type="EMBL" id="OFJ46411.1"/>
    </source>
</evidence>